<feature type="compositionally biased region" description="Polar residues" evidence="1">
    <location>
        <begin position="171"/>
        <end position="186"/>
    </location>
</feature>
<protein>
    <recommendedName>
        <fullName evidence="4">Anti sigma-E protein RseA N-terminal domain-containing protein</fullName>
    </recommendedName>
</protein>
<proteinExistence type="predicted"/>
<evidence type="ECO:0000313" key="2">
    <source>
        <dbReference type="EMBL" id="WQH15341.1"/>
    </source>
</evidence>
<feature type="region of interest" description="Disordered" evidence="1">
    <location>
        <begin position="171"/>
        <end position="203"/>
    </location>
</feature>
<sequence>MKQQQANEPTSLRDTISDWWDDEWRVDDREIDALLADIDGVRSHTRDYDLIGGRLRGESLVTRDLLDSINTRLDEIPDAERPGGGKVVSLASARNWPTRRVWQGAVAASLFAAVTAVGLTLSTGERATVDGKAPMQAAAPTDNDRAVMASLNAQEVPEGASPAAIAAKPQQSRVIQASTAPGNASQLPDWATGRSNSGPDPYVVTHYRMASPEFGTTGPEARAATFDRK</sequence>
<reference evidence="2 3" key="1">
    <citation type="submission" date="2023-11" db="EMBL/GenBank/DDBJ databases">
        <title>MicrobeMod: A computational toolkit for identifying prokaryotic methylation and restriction-modification with nanopore sequencing.</title>
        <authorList>
            <person name="Crits-Christoph A."/>
            <person name="Kang S.C."/>
            <person name="Lee H."/>
            <person name="Ostrov N."/>
        </authorList>
    </citation>
    <scope>NUCLEOTIDE SEQUENCE [LARGE SCALE GENOMIC DNA]</scope>
    <source>
        <strain evidence="2 3">ATCC 49870</strain>
    </source>
</reference>
<gene>
    <name evidence="2" type="ORF">SR882_06105</name>
</gene>
<dbReference type="EMBL" id="CP140153">
    <property type="protein sequence ID" value="WQH15341.1"/>
    <property type="molecule type" value="Genomic_DNA"/>
</dbReference>
<evidence type="ECO:0000313" key="3">
    <source>
        <dbReference type="Proteomes" id="UP001327459"/>
    </source>
</evidence>
<evidence type="ECO:0008006" key="4">
    <source>
        <dbReference type="Google" id="ProtNLM"/>
    </source>
</evidence>
<dbReference type="RefSeq" id="WP_322520372.1">
    <property type="nucleotide sequence ID" value="NZ_CP140153.1"/>
</dbReference>
<evidence type="ECO:0000256" key="1">
    <source>
        <dbReference type="SAM" id="MobiDB-lite"/>
    </source>
</evidence>
<dbReference type="Proteomes" id="UP001327459">
    <property type="component" value="Chromosome"/>
</dbReference>
<keyword evidence="3" id="KW-1185">Reference proteome</keyword>
<accession>A0ABZ0YVW2</accession>
<name>A0ABZ0YVW2_9GAMM</name>
<organism evidence="2 3">
    <name type="scientific">Guyparkeria halophila</name>
    <dbReference type="NCBI Taxonomy" id="47960"/>
    <lineage>
        <taxon>Bacteria</taxon>
        <taxon>Pseudomonadati</taxon>
        <taxon>Pseudomonadota</taxon>
        <taxon>Gammaproteobacteria</taxon>
        <taxon>Chromatiales</taxon>
        <taxon>Thioalkalibacteraceae</taxon>
        <taxon>Guyparkeria</taxon>
    </lineage>
</organism>